<dbReference type="Proteomes" id="UP001162156">
    <property type="component" value="Unassembled WGS sequence"/>
</dbReference>
<evidence type="ECO:0000313" key="3">
    <source>
        <dbReference type="Proteomes" id="UP001162156"/>
    </source>
</evidence>
<dbReference type="InterPro" id="IPR029526">
    <property type="entry name" value="PGBD"/>
</dbReference>
<sequence>MEENLSVDEQIISFKGRISLKTYNPKKTHKWGYKMWVLSGVSGFSYNFELFTGKENNPDANDDFGAASNVVVRMCQIVPDNIHHKVYFNNYFCSLNLISYLHNRGIDNVATVRSNRLLDCKVLNDKVFKKRGQGSYEEQQVKIGNCTIRIVQWFDNKVVSLASNFAGSLPENKVKRFFKSENTKKDIACPNIVGIYNKHMGGVDLLDSILGLYPIKLRSKK</sequence>
<feature type="domain" description="PiggyBac transposable element-derived protein" evidence="1">
    <location>
        <begin position="2"/>
        <end position="220"/>
    </location>
</feature>
<protein>
    <recommendedName>
        <fullName evidence="1">PiggyBac transposable element-derived protein domain-containing protein</fullName>
    </recommendedName>
</protein>
<proteinExistence type="predicted"/>
<reference evidence="2" key="1">
    <citation type="journal article" date="2023" name="Insect Mol. Biol.">
        <title>Genome sequencing provides insights into the evolution of gene families encoding plant cell wall-degrading enzymes in longhorned beetles.</title>
        <authorList>
            <person name="Shin N.R."/>
            <person name="Okamura Y."/>
            <person name="Kirsch R."/>
            <person name="Pauchet Y."/>
        </authorList>
    </citation>
    <scope>NUCLEOTIDE SEQUENCE</scope>
    <source>
        <strain evidence="2">RBIC_L_NR</strain>
    </source>
</reference>
<comment type="caution">
    <text evidence="2">The sequence shown here is derived from an EMBL/GenBank/DDBJ whole genome shotgun (WGS) entry which is preliminary data.</text>
</comment>
<dbReference type="EMBL" id="JANEYF010001466">
    <property type="protein sequence ID" value="KAJ8963892.1"/>
    <property type="molecule type" value="Genomic_DNA"/>
</dbReference>
<organism evidence="2 3">
    <name type="scientific">Rhamnusium bicolor</name>
    <dbReference type="NCBI Taxonomy" id="1586634"/>
    <lineage>
        <taxon>Eukaryota</taxon>
        <taxon>Metazoa</taxon>
        <taxon>Ecdysozoa</taxon>
        <taxon>Arthropoda</taxon>
        <taxon>Hexapoda</taxon>
        <taxon>Insecta</taxon>
        <taxon>Pterygota</taxon>
        <taxon>Neoptera</taxon>
        <taxon>Endopterygota</taxon>
        <taxon>Coleoptera</taxon>
        <taxon>Polyphaga</taxon>
        <taxon>Cucujiformia</taxon>
        <taxon>Chrysomeloidea</taxon>
        <taxon>Cerambycidae</taxon>
        <taxon>Lepturinae</taxon>
        <taxon>Rhagiini</taxon>
        <taxon>Rhamnusium</taxon>
    </lineage>
</organism>
<evidence type="ECO:0000259" key="1">
    <source>
        <dbReference type="Pfam" id="PF13843"/>
    </source>
</evidence>
<dbReference type="PANTHER" id="PTHR47272:SF1">
    <property type="entry name" value="PIGGYBAC TRANSPOSABLE ELEMENT-DERIVED PROTEIN 3-LIKE"/>
    <property type="match status" value="1"/>
</dbReference>
<dbReference type="PANTHER" id="PTHR47272">
    <property type="entry name" value="DDE_TNP_1_7 DOMAIN-CONTAINING PROTEIN"/>
    <property type="match status" value="1"/>
</dbReference>
<gene>
    <name evidence="2" type="ORF">NQ314_005309</name>
</gene>
<name>A0AAV8ZJR3_9CUCU</name>
<dbReference type="Pfam" id="PF13843">
    <property type="entry name" value="DDE_Tnp_1_7"/>
    <property type="match status" value="1"/>
</dbReference>
<keyword evidence="3" id="KW-1185">Reference proteome</keyword>
<evidence type="ECO:0000313" key="2">
    <source>
        <dbReference type="EMBL" id="KAJ8963892.1"/>
    </source>
</evidence>
<dbReference type="AlphaFoldDB" id="A0AAV8ZJR3"/>
<accession>A0AAV8ZJR3</accession>